<organism evidence="2 3">
    <name type="scientific">Paenibacillus phage Dragolir</name>
    <dbReference type="NCBI Taxonomy" id="2070190"/>
    <lineage>
        <taxon>Viruses</taxon>
        <taxon>Duplodnaviria</taxon>
        <taxon>Heunggongvirae</taxon>
        <taxon>Uroviricota</taxon>
        <taxon>Caudoviricetes</taxon>
        <taxon>Gochnauervirinae</taxon>
        <taxon>Dragolirvirus</taxon>
        <taxon>Dragolirvirus dragolir</taxon>
    </lineage>
</organism>
<keyword evidence="3" id="KW-1185">Reference proteome</keyword>
<feature type="domain" description="HTH cro/C1-type" evidence="1">
    <location>
        <begin position="36"/>
        <end position="89"/>
    </location>
</feature>
<proteinExistence type="predicted"/>
<dbReference type="Proteomes" id="UP000240865">
    <property type="component" value="Segment"/>
</dbReference>
<dbReference type="Gene3D" id="1.10.260.40">
    <property type="entry name" value="lambda repressor-like DNA-binding domains"/>
    <property type="match status" value="1"/>
</dbReference>
<protein>
    <submittedName>
        <fullName evidence="2">Helix-turn-helix domain Cro/C1-type transcriptional regulator</fullName>
    </submittedName>
</protein>
<dbReference type="PROSITE" id="PS50943">
    <property type="entry name" value="HTH_CROC1"/>
    <property type="match status" value="1"/>
</dbReference>
<gene>
    <name evidence="2" type="ORF">DRAGOLIR_33</name>
</gene>
<evidence type="ECO:0000259" key="1">
    <source>
        <dbReference type="PROSITE" id="PS50943"/>
    </source>
</evidence>
<dbReference type="GO" id="GO:0003677">
    <property type="term" value="F:DNA binding"/>
    <property type="evidence" value="ECO:0007669"/>
    <property type="project" value="InterPro"/>
</dbReference>
<dbReference type="SUPFAM" id="SSF47413">
    <property type="entry name" value="lambda repressor-like DNA-binding domains"/>
    <property type="match status" value="1"/>
</dbReference>
<accession>A0A2I7SC34</accession>
<dbReference type="InterPro" id="IPR001387">
    <property type="entry name" value="Cro/C1-type_HTH"/>
</dbReference>
<dbReference type="Pfam" id="PF13443">
    <property type="entry name" value="HTH_26"/>
    <property type="match status" value="1"/>
</dbReference>
<reference evidence="2 3" key="1">
    <citation type="submission" date="2017-12" db="EMBL/GenBank/DDBJ databases">
        <authorList>
            <person name="Hurst M.R.H."/>
        </authorList>
    </citation>
    <scope>NUCLEOTIDE SEQUENCE [LARGE SCALE GENOMIC DNA]</scope>
</reference>
<dbReference type="CDD" id="cd00093">
    <property type="entry name" value="HTH_XRE"/>
    <property type="match status" value="1"/>
</dbReference>
<evidence type="ECO:0000313" key="3">
    <source>
        <dbReference type="Proteomes" id="UP000240865"/>
    </source>
</evidence>
<evidence type="ECO:0000313" key="2">
    <source>
        <dbReference type="EMBL" id="AUS03436.1"/>
    </source>
</evidence>
<dbReference type="EMBL" id="MG727697">
    <property type="protein sequence ID" value="AUS03436.1"/>
    <property type="molecule type" value="Genomic_DNA"/>
</dbReference>
<name>A0A2I7SC34_9CAUD</name>
<dbReference type="InterPro" id="IPR010982">
    <property type="entry name" value="Lambda_DNA-bd_dom_sf"/>
</dbReference>
<sequence>MQSTTLFDFLYIFYYYKYIKYTKGKGGPKLFTYKPLWKLLLERDMNKQDLRKALGFGPSTIAKMGKGEYVSLEVIDKICTYFGVPVEDVIEHIPDPEENEKTTEE</sequence>